<evidence type="ECO:0000313" key="2">
    <source>
        <dbReference type="Proteomes" id="UP000436088"/>
    </source>
</evidence>
<dbReference type="Proteomes" id="UP000436088">
    <property type="component" value="Unassembled WGS sequence"/>
</dbReference>
<protein>
    <submittedName>
        <fullName evidence="1">5-oxoprolinase-like</fullName>
    </submittedName>
</protein>
<dbReference type="AlphaFoldDB" id="A0A6A3D143"/>
<dbReference type="EMBL" id="VEPZ02000123">
    <property type="protein sequence ID" value="KAE8733182.1"/>
    <property type="molecule type" value="Genomic_DNA"/>
</dbReference>
<dbReference type="Gene3D" id="3.40.50.720">
    <property type="entry name" value="NAD(P)-binding Rossmann-like Domain"/>
    <property type="match status" value="2"/>
</dbReference>
<proteinExistence type="predicted"/>
<dbReference type="PANTHER" id="PTHR32487">
    <property type="entry name" value="3-OXO-DELTA(4,5)-STEROID 5-BETA-REDUCTASE"/>
    <property type="match status" value="1"/>
</dbReference>
<accession>A0A6A3D143</accession>
<dbReference type="SUPFAM" id="SSF51735">
    <property type="entry name" value="NAD(P)-binding Rossmann-fold domains"/>
    <property type="match status" value="1"/>
</dbReference>
<organism evidence="1 2">
    <name type="scientific">Hibiscus syriacus</name>
    <name type="common">Rose of Sharon</name>
    <dbReference type="NCBI Taxonomy" id="106335"/>
    <lineage>
        <taxon>Eukaryota</taxon>
        <taxon>Viridiplantae</taxon>
        <taxon>Streptophyta</taxon>
        <taxon>Embryophyta</taxon>
        <taxon>Tracheophyta</taxon>
        <taxon>Spermatophyta</taxon>
        <taxon>Magnoliopsida</taxon>
        <taxon>eudicotyledons</taxon>
        <taxon>Gunneridae</taxon>
        <taxon>Pentapetalae</taxon>
        <taxon>rosids</taxon>
        <taxon>malvids</taxon>
        <taxon>Malvales</taxon>
        <taxon>Malvaceae</taxon>
        <taxon>Malvoideae</taxon>
        <taxon>Hibiscus</taxon>
    </lineage>
</organism>
<evidence type="ECO:0000313" key="1">
    <source>
        <dbReference type="EMBL" id="KAE8733182.1"/>
    </source>
</evidence>
<name>A0A6A3D143_HIBSY</name>
<dbReference type="PANTHER" id="PTHR32487:SF13">
    <property type="entry name" value="LOW QUALITY PROTEIN: IRIDOID SYNTHASE-LIKE"/>
    <property type="match status" value="1"/>
</dbReference>
<gene>
    <name evidence="1" type="ORF">F3Y22_tig00001478pilonHSYRG00315</name>
</gene>
<keyword evidence="2" id="KW-1185">Reference proteome</keyword>
<dbReference type="InterPro" id="IPR036291">
    <property type="entry name" value="NAD(P)-bd_dom_sf"/>
</dbReference>
<comment type="caution">
    <text evidence="1">The sequence shown here is derived from an EMBL/GenBank/DDBJ whole genome shotgun (WGS) entry which is preliminary data.</text>
</comment>
<reference evidence="1" key="1">
    <citation type="submission" date="2019-09" db="EMBL/GenBank/DDBJ databases">
        <title>Draft genome information of white flower Hibiscus syriacus.</title>
        <authorList>
            <person name="Kim Y.-M."/>
        </authorList>
    </citation>
    <scope>NUCLEOTIDE SEQUENCE [LARGE SCALE GENOMIC DNA]</scope>
    <source>
        <strain evidence="1">YM2019G1</strain>
    </source>
</reference>
<sequence length="334" mass="37887">MEKPVPDPRQPFVALIVGVTCMAGLSLAEALKSPKALAGPWKVYGSAFRPMPTWFPSSVLDKYIAFDATDAGDTADKLPPFSGKVTHVFWVAIQDRESEHVNVTVNATTLSNVLHVLNGGRCSRQPHHGSDRHPTLHGSREVVRTPSIIIGASSRSRYSTLLTLAVAANMGCRNRRRQEPSFGNRYAWEHFCDISDARVLAEQQIWAAVTDGAKNQAFNCTNGDFFTWKSVWKKLCDIFHLEFITFEESKNFDFVEFMTEKSRVWDEIVEKNGLYNTKLEEITCPMALKTVLHFMFQHVCSMNKSREFGFFGYAHTLKSIPLWVERLRHMKIIP</sequence>